<dbReference type="KEGG" id="pex:IZT61_16990"/>
<accession>A0A7U3SQB0</accession>
<dbReference type="NCBIfam" id="TIGR04474">
    <property type="entry name" value="tcm_partner"/>
    <property type="match status" value="1"/>
</dbReference>
<dbReference type="InterPro" id="IPR031009">
    <property type="entry name" value="Tcm_partner"/>
</dbReference>
<dbReference type="AlphaFoldDB" id="A0A7U3SQB0"/>
<organism evidence="1 2">
    <name type="scientific">Pedobacter endophyticus</name>
    <dbReference type="NCBI Taxonomy" id="2789740"/>
    <lineage>
        <taxon>Bacteria</taxon>
        <taxon>Pseudomonadati</taxon>
        <taxon>Bacteroidota</taxon>
        <taxon>Sphingobacteriia</taxon>
        <taxon>Sphingobacteriales</taxon>
        <taxon>Sphingobacteriaceae</taxon>
        <taxon>Pedobacter</taxon>
    </lineage>
</organism>
<sequence length="280" mass="31942">MKNEFGGSWTERKVIILEKYVHAYLKIMNNKNFHLTYFDGFAGSGDIKIGKKESFKVIAGAGKRIIQITDPIGFDIYYFVEKNENKRLQLDADLKATRNDENIFTVTDDCNDALLRFSAFISSTKKRRGLAFLDPFGMNLDWNTLESLKGLGVDLWILCPTGVGANRLLKRDSDISDAWWERLERFFGIGRNDIANSIYQEYTNTNLFGEESLATVKASKANQKLFEIYKNKMLSIFDFVSEPYIMVNKNKSIMYHFFCASNNATAVKLANSIMGSAIKK</sequence>
<dbReference type="Proteomes" id="UP000594759">
    <property type="component" value="Chromosome"/>
</dbReference>
<gene>
    <name evidence="1" type="primary">tcmP</name>
    <name evidence="1" type="ORF">IZT61_16990</name>
</gene>
<keyword evidence="2" id="KW-1185">Reference proteome</keyword>
<proteinExistence type="predicted"/>
<reference evidence="1 2" key="1">
    <citation type="submission" date="2020-11" db="EMBL/GenBank/DDBJ databases">
        <title>Pedobacter endophytica, an endophytic bacteria isolated form Carex pumila.</title>
        <authorList>
            <person name="Peng Y."/>
            <person name="Jiang L."/>
            <person name="Lee J."/>
        </authorList>
    </citation>
    <scope>NUCLEOTIDE SEQUENCE [LARGE SCALE GENOMIC DNA]</scope>
    <source>
        <strain evidence="1 2">JBR3-12</strain>
    </source>
</reference>
<protein>
    <submittedName>
        <fullName evidence="1">Three-Cys-motif partner protein TcmP</fullName>
    </submittedName>
</protein>
<dbReference type="RefSeq" id="WP_196098225.1">
    <property type="nucleotide sequence ID" value="NZ_CP064939.1"/>
</dbReference>
<evidence type="ECO:0000313" key="2">
    <source>
        <dbReference type="Proteomes" id="UP000594759"/>
    </source>
</evidence>
<dbReference type="EMBL" id="CP064939">
    <property type="protein sequence ID" value="QPH38749.1"/>
    <property type="molecule type" value="Genomic_DNA"/>
</dbReference>
<evidence type="ECO:0000313" key="1">
    <source>
        <dbReference type="EMBL" id="QPH38749.1"/>
    </source>
</evidence>
<name>A0A7U3SQB0_9SPHI</name>